<evidence type="ECO:0000259" key="6">
    <source>
        <dbReference type="PROSITE" id="PS50850"/>
    </source>
</evidence>
<name>H0R6J0_9ACTN</name>
<evidence type="ECO:0000256" key="4">
    <source>
        <dbReference type="ARBA" id="ARBA00023136"/>
    </source>
</evidence>
<organism evidence="7 8">
    <name type="scientific">Gordonia effusa NBRC 100432</name>
    <dbReference type="NCBI Taxonomy" id="1077974"/>
    <lineage>
        <taxon>Bacteria</taxon>
        <taxon>Bacillati</taxon>
        <taxon>Actinomycetota</taxon>
        <taxon>Actinomycetes</taxon>
        <taxon>Mycobacteriales</taxon>
        <taxon>Gordoniaceae</taxon>
        <taxon>Gordonia</taxon>
    </lineage>
</organism>
<evidence type="ECO:0000256" key="5">
    <source>
        <dbReference type="SAM" id="Phobius"/>
    </source>
</evidence>
<sequence>MRLTSASEVGRARRANSLAFGLQGFFLAVVLTELPTAKEQFGLTDTTLVVAVAAMSILAGAGSLLAERIAVHRSSKTALRIGLGVVAVAGIGVAAAPDVTVLMIALAIYGVGLGAVDAGTNTQGVLIQHGYGTFILSSFYASWSAGAITGALFVSAAEGIGLNFTTVFLIATAVVAICGQLAGRALLSATSSGDGAADRTETTSVSTRILLIFGIVLAMAFAIDIAVGNWSALLLSEDLHATTSTAALALAAYQAASLAGRLAGDTWVRRFGARTVCRYAALIGAVGLAIVVAAPTPALAIIGFLIAGIGLPLIAPLCFSELGQRTVGKELDSVIARLNLFNYAGTLVGGAVVGAVSTAVGLRSAFLVPLLLAVLLIAAATVFAKRTRSQHDLQ</sequence>
<feature type="domain" description="Major facilitator superfamily (MFS) profile" evidence="6">
    <location>
        <begin position="210"/>
        <end position="394"/>
    </location>
</feature>
<dbReference type="Gene3D" id="1.20.1250.20">
    <property type="entry name" value="MFS general substrate transporter like domains"/>
    <property type="match status" value="2"/>
</dbReference>
<dbReference type="InterPro" id="IPR020846">
    <property type="entry name" value="MFS_dom"/>
</dbReference>
<reference evidence="7 8" key="1">
    <citation type="submission" date="2011-12" db="EMBL/GenBank/DDBJ databases">
        <title>Whole genome shotgun sequence of Gordonia effusa NBRC 100432.</title>
        <authorList>
            <person name="Yoshida I."/>
            <person name="Takarada H."/>
            <person name="Hosoyama A."/>
            <person name="Tsuchikane K."/>
            <person name="Katsumata H."/>
            <person name="Yamazaki S."/>
            <person name="Fujita N."/>
        </authorList>
    </citation>
    <scope>NUCLEOTIDE SEQUENCE [LARGE SCALE GENOMIC DNA]</scope>
    <source>
        <strain evidence="7 8">NBRC 100432</strain>
    </source>
</reference>
<dbReference type="InterPro" id="IPR036259">
    <property type="entry name" value="MFS_trans_sf"/>
</dbReference>
<feature type="transmembrane region" description="Helical" evidence="5">
    <location>
        <begin position="300"/>
        <end position="319"/>
    </location>
</feature>
<gene>
    <name evidence="7" type="ORF">GOEFS_124_00230</name>
</gene>
<dbReference type="GO" id="GO:0005886">
    <property type="term" value="C:plasma membrane"/>
    <property type="evidence" value="ECO:0007669"/>
    <property type="project" value="UniProtKB-SubCell"/>
</dbReference>
<feature type="transmembrane region" description="Helical" evidence="5">
    <location>
        <begin position="131"/>
        <end position="154"/>
    </location>
</feature>
<feature type="transmembrane region" description="Helical" evidence="5">
    <location>
        <begin position="160"/>
        <end position="182"/>
    </location>
</feature>
<feature type="transmembrane region" description="Helical" evidence="5">
    <location>
        <begin position="209"/>
        <end position="233"/>
    </location>
</feature>
<evidence type="ECO:0000313" key="8">
    <source>
        <dbReference type="Proteomes" id="UP000035034"/>
    </source>
</evidence>
<dbReference type="PANTHER" id="PTHR23514:SF13">
    <property type="entry name" value="INNER MEMBRANE PROTEIN YBJJ"/>
    <property type="match status" value="1"/>
</dbReference>
<dbReference type="Proteomes" id="UP000035034">
    <property type="component" value="Unassembled WGS sequence"/>
</dbReference>
<dbReference type="eggNOG" id="COG0477">
    <property type="taxonomic scope" value="Bacteria"/>
</dbReference>
<feature type="transmembrane region" description="Helical" evidence="5">
    <location>
        <begin position="340"/>
        <end position="360"/>
    </location>
</feature>
<feature type="transmembrane region" description="Helical" evidence="5">
    <location>
        <begin position="366"/>
        <end position="384"/>
    </location>
</feature>
<dbReference type="STRING" id="1077974.GOEFS_124_00230"/>
<dbReference type="RefSeq" id="WP_007320026.1">
    <property type="nucleotide sequence ID" value="NZ_BAEH01000124.1"/>
</dbReference>
<dbReference type="InterPro" id="IPR051788">
    <property type="entry name" value="MFS_Transporter"/>
</dbReference>
<dbReference type="InterPro" id="IPR011701">
    <property type="entry name" value="MFS"/>
</dbReference>
<proteinExistence type="predicted"/>
<comment type="subcellular location">
    <subcellularLocation>
        <location evidence="1">Cell membrane</location>
        <topology evidence="1">Multi-pass membrane protein</topology>
    </subcellularLocation>
</comment>
<keyword evidence="3 5" id="KW-1133">Transmembrane helix</keyword>
<dbReference type="PROSITE" id="PS50850">
    <property type="entry name" value="MFS"/>
    <property type="match status" value="1"/>
</dbReference>
<feature type="transmembrane region" description="Helical" evidence="5">
    <location>
        <begin position="276"/>
        <end position="294"/>
    </location>
</feature>
<keyword evidence="8" id="KW-1185">Reference proteome</keyword>
<evidence type="ECO:0000256" key="3">
    <source>
        <dbReference type="ARBA" id="ARBA00022989"/>
    </source>
</evidence>
<protein>
    <submittedName>
        <fullName evidence="7">Putative major facilitator superfamily transporter</fullName>
    </submittedName>
</protein>
<keyword evidence="2 5" id="KW-0812">Transmembrane</keyword>
<evidence type="ECO:0000313" key="7">
    <source>
        <dbReference type="EMBL" id="GAB20691.1"/>
    </source>
</evidence>
<evidence type="ECO:0000256" key="2">
    <source>
        <dbReference type="ARBA" id="ARBA00022692"/>
    </source>
</evidence>
<dbReference type="PANTHER" id="PTHR23514">
    <property type="entry name" value="BYPASS OF STOP CODON PROTEIN 6"/>
    <property type="match status" value="1"/>
</dbReference>
<dbReference type="AlphaFoldDB" id="H0R6J0"/>
<feature type="transmembrane region" description="Helical" evidence="5">
    <location>
        <begin position="48"/>
        <end position="66"/>
    </location>
</feature>
<feature type="transmembrane region" description="Helical" evidence="5">
    <location>
        <begin position="78"/>
        <end position="95"/>
    </location>
</feature>
<evidence type="ECO:0000256" key="1">
    <source>
        <dbReference type="ARBA" id="ARBA00004651"/>
    </source>
</evidence>
<feature type="transmembrane region" description="Helical" evidence="5">
    <location>
        <begin position="245"/>
        <end position="264"/>
    </location>
</feature>
<dbReference type="SUPFAM" id="SSF103473">
    <property type="entry name" value="MFS general substrate transporter"/>
    <property type="match status" value="1"/>
</dbReference>
<feature type="transmembrane region" description="Helical" evidence="5">
    <location>
        <begin position="101"/>
        <end position="119"/>
    </location>
</feature>
<dbReference type="OrthoDB" id="151222at2"/>
<dbReference type="GO" id="GO:0022857">
    <property type="term" value="F:transmembrane transporter activity"/>
    <property type="evidence" value="ECO:0007669"/>
    <property type="project" value="InterPro"/>
</dbReference>
<comment type="caution">
    <text evidence="7">The sequence shown here is derived from an EMBL/GenBank/DDBJ whole genome shotgun (WGS) entry which is preliminary data.</text>
</comment>
<accession>H0R6J0</accession>
<keyword evidence="4 5" id="KW-0472">Membrane</keyword>
<dbReference type="EMBL" id="BAEH01000124">
    <property type="protein sequence ID" value="GAB20691.1"/>
    <property type="molecule type" value="Genomic_DNA"/>
</dbReference>
<dbReference type="Pfam" id="PF07690">
    <property type="entry name" value="MFS_1"/>
    <property type="match status" value="1"/>
</dbReference>